<keyword evidence="2" id="KW-1185">Reference proteome</keyword>
<organism evidence="1 2">
    <name type="scientific">Streptomyces ovatisporus</name>
    <dbReference type="NCBI Taxonomy" id="1128682"/>
    <lineage>
        <taxon>Bacteria</taxon>
        <taxon>Bacillati</taxon>
        <taxon>Actinomycetota</taxon>
        <taxon>Actinomycetes</taxon>
        <taxon>Kitasatosporales</taxon>
        <taxon>Streptomycetaceae</taxon>
        <taxon>Streptomyces</taxon>
    </lineage>
</organism>
<evidence type="ECO:0000313" key="2">
    <source>
        <dbReference type="Proteomes" id="UP001595997"/>
    </source>
</evidence>
<evidence type="ECO:0000313" key="1">
    <source>
        <dbReference type="EMBL" id="MFC4494796.1"/>
    </source>
</evidence>
<accession>A0ABV9A793</accession>
<name>A0ABV9A793_9ACTN</name>
<proteinExistence type="predicted"/>
<sequence length="53" mass="5616">MAILLGVSPADRQAQLFDGGLGAGGDLCAKMPAQTVAFWLHVRSEERTQITGM</sequence>
<protein>
    <submittedName>
        <fullName evidence="1">Uncharacterized protein</fullName>
    </submittedName>
</protein>
<dbReference type="RefSeq" id="WP_386446513.1">
    <property type="nucleotide sequence ID" value="NZ_JBHSFH010000006.1"/>
</dbReference>
<reference evidence="2" key="1">
    <citation type="journal article" date="2019" name="Int. J. Syst. Evol. Microbiol.">
        <title>The Global Catalogue of Microorganisms (GCM) 10K type strain sequencing project: providing services to taxonomists for standard genome sequencing and annotation.</title>
        <authorList>
            <consortium name="The Broad Institute Genomics Platform"/>
            <consortium name="The Broad Institute Genome Sequencing Center for Infectious Disease"/>
            <person name="Wu L."/>
            <person name="Ma J."/>
        </authorList>
    </citation>
    <scope>NUCLEOTIDE SEQUENCE [LARGE SCALE GENOMIC DNA]</scope>
    <source>
        <strain evidence="2">CGMCC 4.7357</strain>
    </source>
</reference>
<gene>
    <name evidence="1" type="ORF">ACFPA8_11695</name>
</gene>
<dbReference type="Proteomes" id="UP001595997">
    <property type="component" value="Unassembled WGS sequence"/>
</dbReference>
<comment type="caution">
    <text evidence="1">The sequence shown here is derived from an EMBL/GenBank/DDBJ whole genome shotgun (WGS) entry which is preliminary data.</text>
</comment>
<dbReference type="EMBL" id="JBHSFH010000006">
    <property type="protein sequence ID" value="MFC4494796.1"/>
    <property type="molecule type" value="Genomic_DNA"/>
</dbReference>